<reference evidence="1 2" key="1">
    <citation type="journal article" date="2011" name="BMC Genomics">
        <title>Genome sequencing reveals diversification of virulence factor content and possible host adaptation in distinct subpopulations of Salmonella enterica.</title>
        <authorList>
            <person name="den Bakker H.C."/>
            <person name="Moreno Switt A.I."/>
            <person name="Govoni G."/>
            <person name="Cummings C.A."/>
            <person name="Ranieri M.L."/>
            <person name="Degoricija L."/>
            <person name="Hoelzer K."/>
            <person name="Rodriguez-Rivera L.D."/>
            <person name="Brown S."/>
            <person name="Bolchacova E."/>
            <person name="Furtado M.R."/>
            <person name="Wiedmann M."/>
        </authorList>
    </citation>
    <scope>NUCLEOTIDE SEQUENCE [LARGE SCALE GENOMIC DNA]</scope>
    <source>
        <strain evidence="1 2">R6-377</strain>
    </source>
</reference>
<comment type="caution">
    <text evidence="1">The sequence shown here is derived from an EMBL/GenBank/DDBJ whole genome shotgun (WGS) entry which is preliminary data.</text>
</comment>
<dbReference type="EMBL" id="AFCJ01001992">
    <property type="protein sequence ID" value="EHC32821.1"/>
    <property type="molecule type" value="Genomic_DNA"/>
</dbReference>
<dbReference type="Proteomes" id="UP000004642">
    <property type="component" value="Unassembled WGS sequence"/>
</dbReference>
<sequence length="37" mass="4378">MRQVFAIFIKPLRAVRGNRDFFPPAFFVANRDKLLIL</sequence>
<name>G5LTW4_SALET</name>
<evidence type="ECO:0000313" key="1">
    <source>
        <dbReference type="EMBL" id="EHC32821.1"/>
    </source>
</evidence>
<protein>
    <submittedName>
        <fullName evidence="1">Uncharacterized protein</fullName>
    </submittedName>
</protein>
<accession>G5LTW4</accession>
<organism evidence="1 2">
    <name type="scientific">Salmonella enterica subsp. enterica serovar Alachua str. R6-377</name>
    <dbReference type="NCBI Taxonomy" id="913241"/>
    <lineage>
        <taxon>Bacteria</taxon>
        <taxon>Pseudomonadati</taxon>
        <taxon>Pseudomonadota</taxon>
        <taxon>Gammaproteobacteria</taxon>
        <taxon>Enterobacterales</taxon>
        <taxon>Enterobacteriaceae</taxon>
        <taxon>Salmonella</taxon>
    </lineage>
</organism>
<dbReference type="AlphaFoldDB" id="G5LTW4"/>
<proteinExistence type="predicted"/>
<evidence type="ECO:0000313" key="2">
    <source>
        <dbReference type="Proteomes" id="UP000004642"/>
    </source>
</evidence>
<gene>
    <name evidence="1" type="ORF">LTSEALA_4598</name>
</gene>